<evidence type="ECO:0008006" key="3">
    <source>
        <dbReference type="Google" id="ProtNLM"/>
    </source>
</evidence>
<proteinExistence type="predicted"/>
<dbReference type="RefSeq" id="WP_289454737.1">
    <property type="nucleotide sequence ID" value="NZ_JAUCGQ010000001.1"/>
</dbReference>
<evidence type="ECO:0000313" key="1">
    <source>
        <dbReference type="EMBL" id="MDM7854917.1"/>
    </source>
</evidence>
<name>A0ABT7SFF4_9CELL</name>
<evidence type="ECO:0000313" key="2">
    <source>
        <dbReference type="Proteomes" id="UP001529338"/>
    </source>
</evidence>
<protein>
    <recommendedName>
        <fullName evidence="3">DUF222 domain-containing protein</fullName>
    </recommendedName>
</protein>
<keyword evidence="2" id="KW-1185">Reference proteome</keyword>
<reference evidence="1 2" key="1">
    <citation type="submission" date="2023-06" db="EMBL/GenBank/DDBJ databases">
        <title>Cellulomonas sp. MW4 Whole genome sequence.</title>
        <authorList>
            <person name="Park S."/>
        </authorList>
    </citation>
    <scope>NUCLEOTIDE SEQUENCE [LARGE SCALE GENOMIC DNA]</scope>
    <source>
        <strain evidence="1 2">MW4</strain>
    </source>
</reference>
<dbReference type="EMBL" id="JAUCGQ010000001">
    <property type="protein sequence ID" value="MDM7854917.1"/>
    <property type="molecule type" value="Genomic_DNA"/>
</dbReference>
<organism evidence="1 2">
    <name type="scientific">Cellulomonas alba</name>
    <dbReference type="NCBI Taxonomy" id="3053467"/>
    <lineage>
        <taxon>Bacteria</taxon>
        <taxon>Bacillati</taxon>
        <taxon>Actinomycetota</taxon>
        <taxon>Actinomycetes</taxon>
        <taxon>Micrococcales</taxon>
        <taxon>Cellulomonadaceae</taxon>
        <taxon>Cellulomonas</taxon>
    </lineage>
</organism>
<comment type="caution">
    <text evidence="1">The sequence shown here is derived from an EMBL/GenBank/DDBJ whole genome shotgun (WGS) entry which is preliminary data.</text>
</comment>
<accession>A0ABT7SFF4</accession>
<sequence length="89" mass="9429">MAGSEVAGFVRWALDDVEAALRVVLDARGVEWRSPAAERYRAALDDVGARLRLTRARVAAALHAAAALDAAVDGSVWRGSALDAGEVWL</sequence>
<dbReference type="Proteomes" id="UP001529338">
    <property type="component" value="Unassembled WGS sequence"/>
</dbReference>
<gene>
    <name evidence="1" type="ORF">QRT04_08240</name>
</gene>